<dbReference type="GO" id="GO:0008289">
    <property type="term" value="F:lipid binding"/>
    <property type="evidence" value="ECO:0007669"/>
    <property type="project" value="InterPro"/>
</dbReference>
<dbReference type="Gene3D" id="3.30.530.20">
    <property type="match status" value="1"/>
</dbReference>
<evidence type="ECO:0000256" key="2">
    <source>
        <dbReference type="SAM" id="Phobius"/>
    </source>
</evidence>
<organism evidence="4 5">
    <name type="scientific">Ostreobium quekettii</name>
    <dbReference type="NCBI Taxonomy" id="121088"/>
    <lineage>
        <taxon>Eukaryota</taxon>
        <taxon>Viridiplantae</taxon>
        <taxon>Chlorophyta</taxon>
        <taxon>core chlorophytes</taxon>
        <taxon>Ulvophyceae</taxon>
        <taxon>TCBD clade</taxon>
        <taxon>Bryopsidales</taxon>
        <taxon>Ostreobineae</taxon>
        <taxon>Ostreobiaceae</taxon>
        <taxon>Ostreobium</taxon>
    </lineage>
</organism>
<sequence>MNGAAGKGGMGGVTQGALALVGPALLVGLFAWLMLVDGWATGWPPTGAEDEGEGAAWSQKVRRLPRDLLLLALLAVLYLRSRVGGQGWAGLGPGGDTGASTGPPSRRSLSRDFEDLTEEEIRSVKHLSSGNDCVSALQLCNANHASRLREAVPNVFLLHLGQLLGEKSATKALQLLARGGEVGQPCALFGELQEKGPWESGWSRPVVKSQRGITFETTKRRWRNGLYLYKTTTILEDCSPAKFRAFNMDTASRKTWDWSMESWQRIEEPLDDDPNADSCFYLHEARMPGPICNRVYGCARRVWDNSDGGCYWITKSAVHPSIPNTKPGTVRVDEYTSGSVIRGARSRQGLSTPAVELSSVYFDDPKMRPLAFNLAMKSALWVAMQATERAFRQWLENNDVATEQELRTPGHPVRGLPESARNAGRRRKGRWRKVVRGVIFGGVAFVLHKVVK</sequence>
<keyword evidence="2" id="KW-0812">Transmembrane</keyword>
<dbReference type="InterPro" id="IPR023393">
    <property type="entry name" value="START-like_dom_sf"/>
</dbReference>
<keyword evidence="2" id="KW-0472">Membrane</keyword>
<dbReference type="Pfam" id="PF01852">
    <property type="entry name" value="START"/>
    <property type="match status" value="1"/>
</dbReference>
<dbReference type="InterPro" id="IPR002913">
    <property type="entry name" value="START_lipid-bd_dom"/>
</dbReference>
<dbReference type="AlphaFoldDB" id="A0A8S1ITQ0"/>
<keyword evidence="2" id="KW-1133">Transmembrane helix</keyword>
<evidence type="ECO:0000313" key="4">
    <source>
        <dbReference type="EMBL" id="CAD7698295.1"/>
    </source>
</evidence>
<dbReference type="PANTHER" id="PTHR19308">
    <property type="entry name" value="PHOSPHATIDYLCHOLINE TRANSFER PROTEIN"/>
    <property type="match status" value="1"/>
</dbReference>
<dbReference type="PANTHER" id="PTHR19308:SF39">
    <property type="entry name" value="PHOSPHATIDYLCHOLINE TRANSFER PROTEIN"/>
    <property type="match status" value="1"/>
</dbReference>
<feature type="region of interest" description="Disordered" evidence="1">
    <location>
        <begin position="402"/>
        <end position="427"/>
    </location>
</feature>
<dbReference type="GO" id="GO:0005737">
    <property type="term" value="C:cytoplasm"/>
    <property type="evidence" value="ECO:0007669"/>
    <property type="project" value="UniProtKB-ARBA"/>
</dbReference>
<dbReference type="OrthoDB" id="1295045at2759"/>
<reference evidence="4" key="1">
    <citation type="submission" date="2020-12" db="EMBL/GenBank/DDBJ databases">
        <authorList>
            <person name="Iha C."/>
        </authorList>
    </citation>
    <scope>NUCLEOTIDE SEQUENCE</scope>
</reference>
<keyword evidence="5" id="KW-1185">Reference proteome</keyword>
<dbReference type="Proteomes" id="UP000708148">
    <property type="component" value="Unassembled WGS sequence"/>
</dbReference>
<feature type="region of interest" description="Disordered" evidence="1">
    <location>
        <begin position="90"/>
        <end position="109"/>
    </location>
</feature>
<evidence type="ECO:0000259" key="3">
    <source>
        <dbReference type="PROSITE" id="PS50848"/>
    </source>
</evidence>
<dbReference type="EMBL" id="CAJHUC010000807">
    <property type="protein sequence ID" value="CAD7698295.1"/>
    <property type="molecule type" value="Genomic_DNA"/>
</dbReference>
<protein>
    <recommendedName>
        <fullName evidence="3">START domain-containing protein</fullName>
    </recommendedName>
</protein>
<feature type="domain" description="START" evidence="3">
    <location>
        <begin position="199"/>
        <end position="407"/>
    </location>
</feature>
<dbReference type="PROSITE" id="PS50848">
    <property type="entry name" value="START"/>
    <property type="match status" value="1"/>
</dbReference>
<name>A0A8S1ITQ0_9CHLO</name>
<gene>
    <name evidence="4" type="ORF">OSTQU699_LOCUS3656</name>
</gene>
<evidence type="ECO:0000313" key="5">
    <source>
        <dbReference type="Proteomes" id="UP000708148"/>
    </source>
</evidence>
<feature type="transmembrane region" description="Helical" evidence="2">
    <location>
        <begin position="12"/>
        <end position="35"/>
    </location>
</feature>
<proteinExistence type="predicted"/>
<dbReference type="SUPFAM" id="SSF55961">
    <property type="entry name" value="Bet v1-like"/>
    <property type="match status" value="1"/>
</dbReference>
<evidence type="ECO:0000256" key="1">
    <source>
        <dbReference type="SAM" id="MobiDB-lite"/>
    </source>
</evidence>
<accession>A0A8S1ITQ0</accession>
<dbReference type="InterPro" id="IPR051213">
    <property type="entry name" value="START_lipid_transfer"/>
</dbReference>
<comment type="caution">
    <text evidence="4">The sequence shown here is derived from an EMBL/GenBank/DDBJ whole genome shotgun (WGS) entry which is preliminary data.</text>
</comment>